<dbReference type="Gene3D" id="3.60.20.10">
    <property type="entry name" value="Glutamine Phosphoribosylpyrophosphate, subunit 1, domain 1"/>
    <property type="match status" value="1"/>
</dbReference>
<gene>
    <name evidence="6" type="ORF">ACFQMN_13235</name>
</gene>
<sequence length="594" mass="68925">MSDFIFSRKTFDRGELTNHIKKIYHEDAPIVEEFHGKWGALAVSHNLYNGFQPYETDEHITLVLGGPVLCYRDNRFLVNEEAVFEGTRSIYERWHSDQMLWNEDLSGPYSVFIVNKHTSEIYCMTDLMSFIPVYSFSNHSNIMLSSHVDILACAADEQGNIDLVSEADFILHGFVTYPFTIYKEIKQIPPASIHTIPGISNTLKSESYWIPREMIKYENITEAASDLRNALQEYVGSITEDMPHIAQFISGGEDSRALSGLLPETSRRDAFVFLEHMNREGKVAKKAANAYGANFTLSTRTQNHYLSILPQTDRLVGSGSQFHHVHTFGFHKHCKLDEYPAVFGGLFADAMLKGSRIKKVRGPRRFPFLPQIKNRKYSNAHSKKNEAFTQDILTEVTKRRRAHLDRVKAFRTHSAQEWFELWPSTMNMNIPNLHGNRRLFRSYEPFMAKDVVKISASVPQSWKLNHRLFRIMAKPLLSKTKWLLHGEGRLPYFPIYVNFFVQLWVWIFREFGKKTNIIKGNQESWTQWDVVMKSDTWKHSYEGYSEGLSVLEPALKDNDLYNLFETDKLNKSQKINLMQVLHSNLRIEEELKQS</sequence>
<name>A0ABW2K6Q4_9BACI</name>
<dbReference type="Proteomes" id="UP001596494">
    <property type="component" value="Unassembled WGS sequence"/>
</dbReference>
<organism evidence="6 7">
    <name type="scientific">Halobacillus campisalis</name>
    <dbReference type="NCBI Taxonomy" id="435909"/>
    <lineage>
        <taxon>Bacteria</taxon>
        <taxon>Bacillati</taxon>
        <taxon>Bacillota</taxon>
        <taxon>Bacilli</taxon>
        <taxon>Bacillales</taxon>
        <taxon>Bacillaceae</taxon>
        <taxon>Halobacillus</taxon>
    </lineage>
</organism>
<dbReference type="SUPFAM" id="SSF56235">
    <property type="entry name" value="N-terminal nucleophile aminohydrolases (Ntn hydrolases)"/>
    <property type="match status" value="1"/>
</dbReference>
<dbReference type="InterPro" id="IPR001962">
    <property type="entry name" value="Asn_synthase"/>
</dbReference>
<proteinExistence type="predicted"/>
<dbReference type="PANTHER" id="PTHR43284">
    <property type="entry name" value="ASPARAGINE SYNTHETASE (GLUTAMINE-HYDROLYZING)"/>
    <property type="match status" value="1"/>
</dbReference>
<reference evidence="7" key="1">
    <citation type="journal article" date="2019" name="Int. J. Syst. Evol. Microbiol.">
        <title>The Global Catalogue of Microorganisms (GCM) 10K type strain sequencing project: providing services to taxonomists for standard genome sequencing and annotation.</title>
        <authorList>
            <consortium name="The Broad Institute Genomics Platform"/>
            <consortium name="The Broad Institute Genome Sequencing Center for Infectious Disease"/>
            <person name="Wu L."/>
            <person name="Ma J."/>
        </authorList>
    </citation>
    <scope>NUCLEOTIDE SEQUENCE [LARGE SCALE GENOMIC DNA]</scope>
    <source>
        <strain evidence="7">CCUG 73951</strain>
    </source>
</reference>
<evidence type="ECO:0000256" key="3">
    <source>
        <dbReference type="ARBA" id="ARBA00022888"/>
    </source>
</evidence>
<dbReference type="Pfam" id="PF00733">
    <property type="entry name" value="Asn_synthase"/>
    <property type="match status" value="1"/>
</dbReference>
<comment type="caution">
    <text evidence="6">The sequence shown here is derived from an EMBL/GenBank/DDBJ whole genome shotgun (WGS) entry which is preliminary data.</text>
</comment>
<dbReference type="EC" id="6.3.5.4" evidence="2"/>
<evidence type="ECO:0000259" key="5">
    <source>
        <dbReference type="Pfam" id="PF00733"/>
    </source>
</evidence>
<comment type="catalytic activity">
    <reaction evidence="4">
        <text>L-aspartate + L-glutamine + ATP + H2O = L-asparagine + L-glutamate + AMP + diphosphate + H(+)</text>
        <dbReference type="Rhea" id="RHEA:12228"/>
        <dbReference type="ChEBI" id="CHEBI:15377"/>
        <dbReference type="ChEBI" id="CHEBI:15378"/>
        <dbReference type="ChEBI" id="CHEBI:29985"/>
        <dbReference type="ChEBI" id="CHEBI:29991"/>
        <dbReference type="ChEBI" id="CHEBI:30616"/>
        <dbReference type="ChEBI" id="CHEBI:33019"/>
        <dbReference type="ChEBI" id="CHEBI:58048"/>
        <dbReference type="ChEBI" id="CHEBI:58359"/>
        <dbReference type="ChEBI" id="CHEBI:456215"/>
        <dbReference type="EC" id="6.3.5.4"/>
    </reaction>
</comment>
<dbReference type="PANTHER" id="PTHR43284:SF1">
    <property type="entry name" value="ASPARAGINE SYNTHETASE"/>
    <property type="match status" value="1"/>
</dbReference>
<keyword evidence="3" id="KW-0061">Asparagine biosynthesis</keyword>
<evidence type="ECO:0000256" key="4">
    <source>
        <dbReference type="ARBA" id="ARBA00048741"/>
    </source>
</evidence>
<dbReference type="Gene3D" id="3.40.50.620">
    <property type="entry name" value="HUPs"/>
    <property type="match status" value="1"/>
</dbReference>
<accession>A0ABW2K6Q4</accession>
<dbReference type="InterPro" id="IPR014729">
    <property type="entry name" value="Rossmann-like_a/b/a_fold"/>
</dbReference>
<evidence type="ECO:0000313" key="6">
    <source>
        <dbReference type="EMBL" id="MFC7321845.1"/>
    </source>
</evidence>
<keyword evidence="3" id="KW-0028">Amino-acid biosynthesis</keyword>
<keyword evidence="7" id="KW-1185">Reference proteome</keyword>
<protein>
    <recommendedName>
        <fullName evidence="2">asparagine synthase (glutamine-hydrolyzing)</fullName>
        <ecNumber evidence="2">6.3.5.4</ecNumber>
    </recommendedName>
</protein>
<dbReference type="InterPro" id="IPR051786">
    <property type="entry name" value="ASN_synthetase/amidase"/>
</dbReference>
<evidence type="ECO:0000256" key="2">
    <source>
        <dbReference type="ARBA" id="ARBA00012737"/>
    </source>
</evidence>
<dbReference type="SUPFAM" id="SSF52402">
    <property type="entry name" value="Adenine nucleotide alpha hydrolases-like"/>
    <property type="match status" value="1"/>
</dbReference>
<evidence type="ECO:0000256" key="1">
    <source>
        <dbReference type="ARBA" id="ARBA00005187"/>
    </source>
</evidence>
<dbReference type="RefSeq" id="WP_289215784.1">
    <property type="nucleotide sequence ID" value="NZ_JAPVRC010000004.1"/>
</dbReference>
<dbReference type="InterPro" id="IPR029055">
    <property type="entry name" value="Ntn_hydrolases_N"/>
</dbReference>
<evidence type="ECO:0000313" key="7">
    <source>
        <dbReference type="Proteomes" id="UP001596494"/>
    </source>
</evidence>
<comment type="pathway">
    <text evidence="1">Amino-acid biosynthesis; L-asparagine biosynthesis; L-asparagine from L-aspartate (L-Gln route): step 1/1.</text>
</comment>
<dbReference type="EMBL" id="JBHTBY010000011">
    <property type="protein sequence ID" value="MFC7321845.1"/>
    <property type="molecule type" value="Genomic_DNA"/>
</dbReference>
<feature type="domain" description="Asparagine synthetase" evidence="5">
    <location>
        <begin position="227"/>
        <end position="472"/>
    </location>
</feature>